<reference evidence="1" key="2">
    <citation type="submission" date="2021-08" db="EMBL/GenBank/DDBJ databases">
        <authorList>
            <person name="Dalcin Martins P."/>
        </authorList>
    </citation>
    <scope>NUCLEOTIDE SEQUENCE</scope>
    <source>
        <strain evidence="1">MAG_39</strain>
    </source>
</reference>
<dbReference type="Proteomes" id="UP000705867">
    <property type="component" value="Unassembled WGS sequence"/>
</dbReference>
<dbReference type="EMBL" id="JAIOIV010000073">
    <property type="protein sequence ID" value="MBZ0156279.1"/>
    <property type="molecule type" value="Genomic_DNA"/>
</dbReference>
<protein>
    <submittedName>
        <fullName evidence="1">Uncharacterized protein</fullName>
    </submittedName>
</protein>
<comment type="caution">
    <text evidence="1">The sequence shown here is derived from an EMBL/GenBank/DDBJ whole genome shotgun (WGS) entry which is preliminary data.</text>
</comment>
<accession>A0A953JCL6</accession>
<dbReference type="AlphaFoldDB" id="A0A953JCL6"/>
<name>A0A953JCL6_9BACT</name>
<organism evidence="1 2">
    <name type="scientific">Candidatus Nitrobium versatile</name>
    <dbReference type="NCBI Taxonomy" id="2884831"/>
    <lineage>
        <taxon>Bacteria</taxon>
        <taxon>Pseudomonadati</taxon>
        <taxon>Nitrospirota</taxon>
        <taxon>Nitrospiria</taxon>
        <taxon>Nitrospirales</taxon>
        <taxon>Nitrospiraceae</taxon>
        <taxon>Candidatus Nitrobium</taxon>
    </lineage>
</organism>
<proteinExistence type="predicted"/>
<reference evidence="1" key="1">
    <citation type="journal article" date="2021" name="bioRxiv">
        <title>Unraveling nitrogen, sulfur and carbon metabolic pathways and microbial community transcriptional responses to substrate deprivation and toxicity stresses in a bioreactor mimicking anoxic brackish coastal sediment conditions.</title>
        <authorList>
            <person name="Martins P.D."/>
            <person name="Echeveste M.J."/>
            <person name="Arshad A."/>
            <person name="Kurth J."/>
            <person name="Ouboter H."/>
            <person name="Jetten M.S.M."/>
            <person name="Welte C.U."/>
        </authorList>
    </citation>
    <scope>NUCLEOTIDE SEQUENCE</scope>
    <source>
        <strain evidence="1">MAG_39</strain>
    </source>
</reference>
<sequence length="391" mass="45921">MGTKKDKDWFDRNEIVQVLEGLIRKYPPTSEKNQKMAYQAFLEKYPESVIFTVWQGHYVTTKKPEAIATSLIKAIDVKKKIGHIKEREHYKHPGRPRNKEWELFSKADDILAMNTMLKWEKIGIDIIEYEELRDAMILGMIYKQKDIAEKVTPRWSREAIDKMIDEIRTLRSVQFIFLKELAASVESKDPYFIKNAQYNFKWLTGKGIEDYLLEATPLTGRGRKINHNTLLIGIKNARAYSRQGKIEKTHSFYERDKLSYLCYLAASIELIFRKPLDRMERDIAKKRAKLAIYHLAEYYSIQLSELIFSPFSNDAYRSASLLGYEAFSETAKQTEFHHDCENGETTKQDSPPKENELFSSRNLQKLVEYRISQEETLKKELTEILSDLDKR</sequence>
<gene>
    <name evidence="1" type="ORF">K8I29_08745</name>
</gene>
<evidence type="ECO:0000313" key="1">
    <source>
        <dbReference type="EMBL" id="MBZ0156279.1"/>
    </source>
</evidence>
<evidence type="ECO:0000313" key="2">
    <source>
        <dbReference type="Proteomes" id="UP000705867"/>
    </source>
</evidence>